<dbReference type="AlphaFoldDB" id="A0A371D6A5"/>
<feature type="compositionally biased region" description="Polar residues" evidence="1">
    <location>
        <begin position="36"/>
        <end position="53"/>
    </location>
</feature>
<dbReference type="EMBL" id="KZ857414">
    <property type="protein sequence ID" value="RDX48073.1"/>
    <property type="molecule type" value="Genomic_DNA"/>
</dbReference>
<dbReference type="Proteomes" id="UP000256964">
    <property type="component" value="Unassembled WGS sequence"/>
</dbReference>
<name>A0A371D6A5_9APHY</name>
<feature type="region of interest" description="Disordered" evidence="1">
    <location>
        <begin position="74"/>
        <end position="115"/>
    </location>
</feature>
<organism evidence="2 3">
    <name type="scientific">Lentinus brumalis</name>
    <dbReference type="NCBI Taxonomy" id="2498619"/>
    <lineage>
        <taxon>Eukaryota</taxon>
        <taxon>Fungi</taxon>
        <taxon>Dikarya</taxon>
        <taxon>Basidiomycota</taxon>
        <taxon>Agaricomycotina</taxon>
        <taxon>Agaricomycetes</taxon>
        <taxon>Polyporales</taxon>
        <taxon>Polyporaceae</taxon>
        <taxon>Lentinus</taxon>
    </lineage>
</organism>
<feature type="region of interest" description="Disordered" evidence="1">
    <location>
        <begin position="17"/>
        <end position="55"/>
    </location>
</feature>
<evidence type="ECO:0000313" key="2">
    <source>
        <dbReference type="EMBL" id="RDX48073.1"/>
    </source>
</evidence>
<evidence type="ECO:0000256" key="1">
    <source>
        <dbReference type="SAM" id="MobiDB-lite"/>
    </source>
</evidence>
<feature type="compositionally biased region" description="Low complexity" evidence="1">
    <location>
        <begin position="86"/>
        <end position="115"/>
    </location>
</feature>
<gene>
    <name evidence="2" type="ORF">OH76DRAFT_1522778</name>
</gene>
<proteinExistence type="predicted"/>
<accession>A0A371D6A5</accession>
<protein>
    <submittedName>
        <fullName evidence="2">Uncharacterized protein</fullName>
    </submittedName>
</protein>
<evidence type="ECO:0000313" key="3">
    <source>
        <dbReference type="Proteomes" id="UP000256964"/>
    </source>
</evidence>
<reference evidence="2 3" key="1">
    <citation type="journal article" date="2018" name="Biotechnol. Biofuels">
        <title>Integrative visual omics of the white-rot fungus Polyporus brumalis exposes the biotechnological potential of its oxidative enzymes for delignifying raw plant biomass.</title>
        <authorList>
            <person name="Miyauchi S."/>
            <person name="Rancon A."/>
            <person name="Drula E."/>
            <person name="Hage H."/>
            <person name="Chaduli D."/>
            <person name="Favel A."/>
            <person name="Grisel S."/>
            <person name="Henrissat B."/>
            <person name="Herpoel-Gimbert I."/>
            <person name="Ruiz-Duenas F.J."/>
            <person name="Chevret D."/>
            <person name="Hainaut M."/>
            <person name="Lin J."/>
            <person name="Wang M."/>
            <person name="Pangilinan J."/>
            <person name="Lipzen A."/>
            <person name="Lesage-Meessen L."/>
            <person name="Navarro D."/>
            <person name="Riley R."/>
            <person name="Grigoriev I.V."/>
            <person name="Zhou S."/>
            <person name="Raouche S."/>
            <person name="Rosso M.N."/>
        </authorList>
    </citation>
    <scope>NUCLEOTIDE SEQUENCE [LARGE SCALE GENOMIC DNA]</scope>
    <source>
        <strain evidence="2 3">BRFM 1820</strain>
    </source>
</reference>
<dbReference type="OrthoDB" id="2747881at2759"/>
<sequence length="115" mass="12398">MKLSDIQTGILEAPLTLERPMYNPTTEENEVLPNPDMSSTRTPTELTESMTPGTTRTAWAAARAHQTVLEEHINFFDHDNESSGHSTPSAPSEPSASTGSPASSPLSASTRPCRM</sequence>
<keyword evidence="3" id="KW-1185">Reference proteome</keyword>